<dbReference type="Gene3D" id="1.20.1560.10">
    <property type="entry name" value="ABC transporter type 1, transmembrane domain"/>
    <property type="match status" value="1"/>
</dbReference>
<evidence type="ECO:0000259" key="10">
    <source>
        <dbReference type="PROSITE" id="PS50929"/>
    </source>
</evidence>
<dbReference type="PROSITE" id="PS50893">
    <property type="entry name" value="ABC_TRANSPORTER_2"/>
    <property type="match status" value="1"/>
</dbReference>
<name>A0ABS4RBT5_9BACI</name>
<dbReference type="Gene3D" id="3.40.50.300">
    <property type="entry name" value="P-loop containing nucleotide triphosphate hydrolases"/>
    <property type="match status" value="1"/>
</dbReference>
<comment type="subcellular location">
    <subcellularLocation>
        <location evidence="1">Cell membrane</location>
        <topology evidence="1">Multi-pass membrane protein</topology>
    </subcellularLocation>
</comment>
<dbReference type="GO" id="GO:0005524">
    <property type="term" value="F:ATP binding"/>
    <property type="evidence" value="ECO:0007669"/>
    <property type="project" value="UniProtKB-KW"/>
</dbReference>
<feature type="transmembrane region" description="Helical" evidence="8">
    <location>
        <begin position="284"/>
        <end position="311"/>
    </location>
</feature>
<dbReference type="InterPro" id="IPR039421">
    <property type="entry name" value="Type_1_exporter"/>
</dbReference>
<dbReference type="InterPro" id="IPR017871">
    <property type="entry name" value="ABC_transporter-like_CS"/>
</dbReference>
<proteinExistence type="predicted"/>
<dbReference type="Pfam" id="PF00005">
    <property type="entry name" value="ABC_tran"/>
    <property type="match status" value="1"/>
</dbReference>
<organism evidence="11 12">
    <name type="scientific">Cytobacillus eiseniae</name>
    <dbReference type="NCBI Taxonomy" id="762947"/>
    <lineage>
        <taxon>Bacteria</taxon>
        <taxon>Bacillati</taxon>
        <taxon>Bacillota</taxon>
        <taxon>Bacilli</taxon>
        <taxon>Bacillales</taxon>
        <taxon>Bacillaceae</taxon>
        <taxon>Cytobacillus</taxon>
    </lineage>
</organism>
<evidence type="ECO:0000256" key="2">
    <source>
        <dbReference type="ARBA" id="ARBA00022692"/>
    </source>
</evidence>
<keyword evidence="4 11" id="KW-0067">ATP-binding</keyword>
<feature type="compositionally biased region" description="Polar residues" evidence="7">
    <location>
        <begin position="1"/>
        <end position="12"/>
    </location>
</feature>
<dbReference type="SMART" id="SM00382">
    <property type="entry name" value="AAA"/>
    <property type="match status" value="1"/>
</dbReference>
<dbReference type="Pfam" id="PF00664">
    <property type="entry name" value="ABC_membrane"/>
    <property type="match status" value="1"/>
</dbReference>
<evidence type="ECO:0000313" key="12">
    <source>
        <dbReference type="Proteomes" id="UP001519293"/>
    </source>
</evidence>
<evidence type="ECO:0000256" key="4">
    <source>
        <dbReference type="ARBA" id="ARBA00022840"/>
    </source>
</evidence>
<protein>
    <submittedName>
        <fullName evidence="11">ATP-binding cassette subfamily B protein</fullName>
    </submittedName>
</protein>
<keyword evidence="2 8" id="KW-0812">Transmembrane</keyword>
<dbReference type="SUPFAM" id="SSF52540">
    <property type="entry name" value="P-loop containing nucleoside triphosphate hydrolases"/>
    <property type="match status" value="1"/>
</dbReference>
<dbReference type="InterPro" id="IPR027417">
    <property type="entry name" value="P-loop_NTPase"/>
</dbReference>
<gene>
    <name evidence="11" type="ORF">J2Z40_000924</name>
</gene>
<dbReference type="PANTHER" id="PTHR43394:SF1">
    <property type="entry name" value="ATP-BINDING CASSETTE SUB-FAMILY B MEMBER 10, MITOCHONDRIAL"/>
    <property type="match status" value="1"/>
</dbReference>
<feature type="transmembrane region" description="Helical" evidence="8">
    <location>
        <begin position="173"/>
        <end position="202"/>
    </location>
</feature>
<comment type="caution">
    <text evidence="11">The sequence shown here is derived from an EMBL/GenBank/DDBJ whole genome shotgun (WGS) entry which is preliminary data.</text>
</comment>
<sequence length="613" mass="67851">MSKTTSQSNPNIMNRVRGPRGMSGPVLKAKDPKGTIKRIWLFMGRQKAALIASILFVLLSTLLGLLAPYMIGVVIDEYIIPKDIAGTLKFLALLAAVYVATAIFTWLQTFMMVRVSLHTIRTLRQDLFDKFQTLSLKFFDKRTHGDLMSRVTNDIDSLNNALAQSVIQILSSILMIVGVGIAMFSLNWVLAIVTLLVIPIMIFTTKKLITYSSSHFIKRQRDLGELNGFIEESISGNEVIRLFGKEEKMNNHFSEVNSRLRQSAMAADTVSGFLGPVNNFINNLGLGLVIATGAVMTINDLATIGIIAAFVTYSRQFFRPINQLSNLLNMFQSAIAGAERVFEIMDETPDLLDKKDAIVVDSLKGDVEFSHVGFGYDEGKEVLKNIHFQVKSGETVALVGPTGSGKTTIINLLMRFYDVTAGELKVDGQDIRDYQLSSLRKKIGVVLQDTFLFTGTIMENIRYGRLEATDAEVVEAAKMASAHQYIKHLPEGYHTQITSGGSNLSQGQRQLLAIARAILADSDILIFDEATSSIDTNTEIEIQKGITRLTAGQTSFIIAHRLKTIENADRILVINQGEVIESGTHEELMQKKGFYFDMYDSQFNLRGKAASSS</sequence>
<feature type="transmembrane region" description="Helical" evidence="8">
    <location>
        <begin position="48"/>
        <end position="71"/>
    </location>
</feature>
<dbReference type="Proteomes" id="UP001519293">
    <property type="component" value="Unassembled WGS sequence"/>
</dbReference>
<dbReference type="PROSITE" id="PS00211">
    <property type="entry name" value="ABC_TRANSPORTER_1"/>
    <property type="match status" value="1"/>
</dbReference>
<dbReference type="InterPro" id="IPR003593">
    <property type="entry name" value="AAA+_ATPase"/>
</dbReference>
<evidence type="ECO:0000256" key="1">
    <source>
        <dbReference type="ARBA" id="ARBA00004651"/>
    </source>
</evidence>
<feature type="domain" description="ABC transporter" evidence="9">
    <location>
        <begin position="367"/>
        <end position="601"/>
    </location>
</feature>
<evidence type="ECO:0000256" key="8">
    <source>
        <dbReference type="SAM" id="Phobius"/>
    </source>
</evidence>
<dbReference type="InterPro" id="IPR011527">
    <property type="entry name" value="ABC1_TM_dom"/>
</dbReference>
<dbReference type="SUPFAM" id="SSF90123">
    <property type="entry name" value="ABC transporter transmembrane region"/>
    <property type="match status" value="1"/>
</dbReference>
<dbReference type="CDD" id="cd18547">
    <property type="entry name" value="ABC_6TM_Tm288_like"/>
    <property type="match status" value="1"/>
</dbReference>
<feature type="transmembrane region" description="Helical" evidence="8">
    <location>
        <begin position="91"/>
        <end position="113"/>
    </location>
</feature>
<feature type="domain" description="ABC transmembrane type-1" evidence="10">
    <location>
        <begin position="51"/>
        <end position="333"/>
    </location>
</feature>
<keyword evidence="6 8" id="KW-0472">Membrane</keyword>
<evidence type="ECO:0000256" key="5">
    <source>
        <dbReference type="ARBA" id="ARBA00022989"/>
    </source>
</evidence>
<evidence type="ECO:0000256" key="6">
    <source>
        <dbReference type="ARBA" id="ARBA00023136"/>
    </source>
</evidence>
<feature type="region of interest" description="Disordered" evidence="7">
    <location>
        <begin position="1"/>
        <end position="29"/>
    </location>
</feature>
<evidence type="ECO:0000256" key="3">
    <source>
        <dbReference type="ARBA" id="ARBA00022741"/>
    </source>
</evidence>
<dbReference type="PANTHER" id="PTHR43394">
    <property type="entry name" value="ATP-DEPENDENT PERMEASE MDL1, MITOCHONDRIAL"/>
    <property type="match status" value="1"/>
</dbReference>
<keyword evidence="5 8" id="KW-1133">Transmembrane helix</keyword>
<reference evidence="11 12" key="1">
    <citation type="submission" date="2021-03" db="EMBL/GenBank/DDBJ databases">
        <title>Genomic Encyclopedia of Type Strains, Phase IV (KMG-IV): sequencing the most valuable type-strain genomes for metagenomic binning, comparative biology and taxonomic classification.</title>
        <authorList>
            <person name="Goeker M."/>
        </authorList>
    </citation>
    <scope>NUCLEOTIDE SEQUENCE [LARGE SCALE GENOMIC DNA]</scope>
    <source>
        <strain evidence="11 12">DSM 26675</strain>
    </source>
</reference>
<evidence type="ECO:0000313" key="11">
    <source>
        <dbReference type="EMBL" id="MBP2240369.1"/>
    </source>
</evidence>
<evidence type="ECO:0000259" key="9">
    <source>
        <dbReference type="PROSITE" id="PS50893"/>
    </source>
</evidence>
<dbReference type="InterPro" id="IPR003439">
    <property type="entry name" value="ABC_transporter-like_ATP-bd"/>
</dbReference>
<keyword evidence="3" id="KW-0547">Nucleotide-binding</keyword>
<dbReference type="InterPro" id="IPR036640">
    <property type="entry name" value="ABC1_TM_sf"/>
</dbReference>
<dbReference type="EMBL" id="JAGIKZ010000003">
    <property type="protein sequence ID" value="MBP2240369.1"/>
    <property type="molecule type" value="Genomic_DNA"/>
</dbReference>
<accession>A0ABS4RBT5</accession>
<dbReference type="PROSITE" id="PS50929">
    <property type="entry name" value="ABC_TM1F"/>
    <property type="match status" value="1"/>
</dbReference>
<evidence type="ECO:0000256" key="7">
    <source>
        <dbReference type="SAM" id="MobiDB-lite"/>
    </source>
</evidence>
<keyword evidence="12" id="KW-1185">Reference proteome</keyword>